<sequence>METPRKIIRRSIFTFLQNYLFFTASPSLLILPFSIAILLSQSVLPFEIIEFRLSSLFDSAGFPPNSPFFSFLSLKLSETLSSSVLTLPFAISFFLFAKSSIIHALSDQKTSFSSTLSLHSPLLITHLWNSLLMISANSAAFSLFFLAFNLVPSTPNSTFFLTIGGAVLYSVIVANALMISNLALIVSGMENSSGYLAILKACVLIKGKASTALILALPLNLCLAATEALFQYRVSRNRNPCNSLLVFEGLLIGYLYSILLVLDTIVGCMFYNNCKSFLGTEEELYYYRIEIAEEAKDLKFQEITM</sequence>
<keyword evidence="1" id="KW-0472">Membrane</keyword>
<evidence type="ECO:0000313" key="3">
    <source>
        <dbReference type="Proteomes" id="UP000541444"/>
    </source>
</evidence>
<evidence type="ECO:0000313" key="2">
    <source>
        <dbReference type="EMBL" id="KAF6171766.1"/>
    </source>
</evidence>
<feature type="transmembrane region" description="Helical" evidence="1">
    <location>
        <begin position="160"/>
        <end position="188"/>
    </location>
</feature>
<organism evidence="2 3">
    <name type="scientific">Kingdonia uniflora</name>
    <dbReference type="NCBI Taxonomy" id="39325"/>
    <lineage>
        <taxon>Eukaryota</taxon>
        <taxon>Viridiplantae</taxon>
        <taxon>Streptophyta</taxon>
        <taxon>Embryophyta</taxon>
        <taxon>Tracheophyta</taxon>
        <taxon>Spermatophyta</taxon>
        <taxon>Magnoliopsida</taxon>
        <taxon>Ranunculales</taxon>
        <taxon>Circaeasteraceae</taxon>
        <taxon>Kingdonia</taxon>
    </lineage>
</organism>
<feature type="transmembrane region" description="Helical" evidence="1">
    <location>
        <begin position="84"/>
        <end position="106"/>
    </location>
</feature>
<feature type="transmembrane region" description="Helical" evidence="1">
    <location>
        <begin position="20"/>
        <end position="44"/>
    </location>
</feature>
<dbReference type="PANTHER" id="PTHR33133:SF3">
    <property type="entry name" value="TRANSMEMBRANE PROTEIN"/>
    <property type="match status" value="1"/>
</dbReference>
<feature type="transmembrane region" description="Helical" evidence="1">
    <location>
        <begin position="250"/>
        <end position="271"/>
    </location>
</feature>
<reference evidence="2 3" key="1">
    <citation type="journal article" date="2020" name="IScience">
        <title>Genome Sequencing of the Endangered Kingdonia uniflora (Circaeasteraceae, Ranunculales) Reveals Potential Mechanisms of Evolutionary Specialization.</title>
        <authorList>
            <person name="Sun Y."/>
            <person name="Deng T."/>
            <person name="Zhang A."/>
            <person name="Moore M.J."/>
            <person name="Landis J.B."/>
            <person name="Lin N."/>
            <person name="Zhang H."/>
            <person name="Zhang X."/>
            <person name="Huang J."/>
            <person name="Zhang X."/>
            <person name="Sun H."/>
            <person name="Wang H."/>
        </authorList>
    </citation>
    <scope>NUCLEOTIDE SEQUENCE [LARGE SCALE GENOMIC DNA]</scope>
    <source>
        <strain evidence="2">TB1705</strain>
        <tissue evidence="2">Leaf</tissue>
    </source>
</reference>
<dbReference type="OrthoDB" id="687732at2759"/>
<evidence type="ECO:0000256" key="1">
    <source>
        <dbReference type="SAM" id="Phobius"/>
    </source>
</evidence>
<feature type="transmembrane region" description="Helical" evidence="1">
    <location>
        <begin position="209"/>
        <end position="230"/>
    </location>
</feature>
<dbReference type="AlphaFoldDB" id="A0A7J7NX36"/>
<comment type="caution">
    <text evidence="2">The sequence shown here is derived from an EMBL/GenBank/DDBJ whole genome shotgun (WGS) entry which is preliminary data.</text>
</comment>
<dbReference type="Proteomes" id="UP000541444">
    <property type="component" value="Unassembled WGS sequence"/>
</dbReference>
<dbReference type="EMBL" id="JACGCM010000455">
    <property type="protein sequence ID" value="KAF6171766.1"/>
    <property type="molecule type" value="Genomic_DNA"/>
</dbReference>
<keyword evidence="3" id="KW-1185">Reference proteome</keyword>
<dbReference type="PANTHER" id="PTHR33133">
    <property type="entry name" value="OS08G0107100 PROTEIN-RELATED"/>
    <property type="match status" value="1"/>
</dbReference>
<accession>A0A7J7NX36</accession>
<keyword evidence="1" id="KW-1133">Transmembrane helix</keyword>
<feature type="transmembrane region" description="Helical" evidence="1">
    <location>
        <begin position="127"/>
        <end position="148"/>
    </location>
</feature>
<protein>
    <recommendedName>
        <fullName evidence="4">Transmembrane protein</fullName>
    </recommendedName>
</protein>
<name>A0A7J7NX36_9MAGN</name>
<proteinExistence type="predicted"/>
<evidence type="ECO:0008006" key="4">
    <source>
        <dbReference type="Google" id="ProtNLM"/>
    </source>
</evidence>
<keyword evidence="1" id="KW-0812">Transmembrane</keyword>
<gene>
    <name evidence="2" type="ORF">GIB67_007287</name>
</gene>